<protein>
    <submittedName>
        <fullName evidence="2">Uncharacterized protein</fullName>
    </submittedName>
</protein>
<gene>
    <name evidence="2" type="ORF">BJ968_004253</name>
</gene>
<sequence>MPQQDRTATADGTSLVVCVGESAEHPPGSTVRVDVDDAGTVTNTTYVEVPGQLVVPLPSSSSSVQVLVDGVPWLSGPAADDPLHAHGSGFPTASPRAP</sequence>
<evidence type="ECO:0000256" key="1">
    <source>
        <dbReference type="SAM" id="MobiDB-lite"/>
    </source>
</evidence>
<accession>A0A7Y9J364</accession>
<feature type="region of interest" description="Disordered" evidence="1">
    <location>
        <begin position="75"/>
        <end position="98"/>
    </location>
</feature>
<proteinExistence type="predicted"/>
<reference evidence="2 3" key="1">
    <citation type="submission" date="2020-07" db="EMBL/GenBank/DDBJ databases">
        <title>Sequencing the genomes of 1000 actinobacteria strains.</title>
        <authorList>
            <person name="Klenk H.-P."/>
        </authorList>
    </citation>
    <scope>NUCLEOTIDE SEQUENCE [LARGE SCALE GENOMIC DNA]</scope>
    <source>
        <strain evidence="2 3">DSM 7487</strain>
    </source>
</reference>
<dbReference type="RefSeq" id="WP_179755292.1">
    <property type="nucleotide sequence ID" value="NZ_BAAAGN010000013.1"/>
</dbReference>
<evidence type="ECO:0000313" key="2">
    <source>
        <dbReference type="EMBL" id="NYD24713.1"/>
    </source>
</evidence>
<comment type="caution">
    <text evidence="2">The sequence shown here is derived from an EMBL/GenBank/DDBJ whole genome shotgun (WGS) entry which is preliminary data.</text>
</comment>
<dbReference type="AlphaFoldDB" id="A0A7Y9J364"/>
<dbReference type="EMBL" id="JACCBB010000001">
    <property type="protein sequence ID" value="NYD24713.1"/>
    <property type="molecule type" value="Genomic_DNA"/>
</dbReference>
<organism evidence="2 3">
    <name type="scientific">Kineococcus aurantiacus</name>
    <dbReference type="NCBI Taxonomy" id="37633"/>
    <lineage>
        <taxon>Bacteria</taxon>
        <taxon>Bacillati</taxon>
        <taxon>Actinomycetota</taxon>
        <taxon>Actinomycetes</taxon>
        <taxon>Kineosporiales</taxon>
        <taxon>Kineosporiaceae</taxon>
        <taxon>Kineococcus</taxon>
    </lineage>
</organism>
<dbReference type="Proteomes" id="UP000521922">
    <property type="component" value="Unassembled WGS sequence"/>
</dbReference>
<keyword evidence="3" id="KW-1185">Reference proteome</keyword>
<name>A0A7Y9J364_9ACTN</name>
<evidence type="ECO:0000313" key="3">
    <source>
        <dbReference type="Proteomes" id="UP000521922"/>
    </source>
</evidence>